<evidence type="ECO:0000313" key="2">
    <source>
        <dbReference type="EMBL" id="CAI5449416.1"/>
    </source>
</evidence>
<keyword evidence="1" id="KW-0732">Signal</keyword>
<dbReference type="Proteomes" id="UP001152747">
    <property type="component" value="Unassembled WGS sequence"/>
</dbReference>
<protein>
    <recommendedName>
        <fullName evidence="4">DUF19 domain-containing protein</fullName>
    </recommendedName>
</protein>
<proteinExistence type="predicted"/>
<organism evidence="2 3">
    <name type="scientific">Caenorhabditis angaria</name>
    <dbReference type="NCBI Taxonomy" id="860376"/>
    <lineage>
        <taxon>Eukaryota</taxon>
        <taxon>Metazoa</taxon>
        <taxon>Ecdysozoa</taxon>
        <taxon>Nematoda</taxon>
        <taxon>Chromadorea</taxon>
        <taxon>Rhabditida</taxon>
        <taxon>Rhabditina</taxon>
        <taxon>Rhabditomorpha</taxon>
        <taxon>Rhabditoidea</taxon>
        <taxon>Rhabditidae</taxon>
        <taxon>Peloderinae</taxon>
        <taxon>Caenorhabditis</taxon>
    </lineage>
</organism>
<comment type="caution">
    <text evidence="2">The sequence shown here is derived from an EMBL/GenBank/DDBJ whole genome shotgun (WGS) entry which is preliminary data.</text>
</comment>
<dbReference type="EMBL" id="CANHGI010000004">
    <property type="protein sequence ID" value="CAI5449416.1"/>
    <property type="molecule type" value="Genomic_DNA"/>
</dbReference>
<feature type="chain" id="PRO_5040297290" description="DUF19 domain-containing protein" evidence="1">
    <location>
        <begin position="17"/>
        <end position="247"/>
    </location>
</feature>
<dbReference type="AlphaFoldDB" id="A0A9P1IRH5"/>
<evidence type="ECO:0000313" key="3">
    <source>
        <dbReference type="Proteomes" id="UP001152747"/>
    </source>
</evidence>
<evidence type="ECO:0000256" key="1">
    <source>
        <dbReference type="SAM" id="SignalP"/>
    </source>
</evidence>
<reference evidence="2" key="1">
    <citation type="submission" date="2022-11" db="EMBL/GenBank/DDBJ databases">
        <authorList>
            <person name="Kikuchi T."/>
        </authorList>
    </citation>
    <scope>NUCLEOTIDE SEQUENCE</scope>
    <source>
        <strain evidence="2">PS1010</strain>
    </source>
</reference>
<keyword evidence="3" id="KW-1185">Reference proteome</keyword>
<gene>
    <name evidence="2" type="ORF">CAMP_LOCUS12053</name>
</gene>
<name>A0A9P1IRH5_9PELO</name>
<accession>A0A9P1IRH5</accession>
<feature type="signal peptide" evidence="1">
    <location>
        <begin position="1"/>
        <end position="16"/>
    </location>
</feature>
<sequence length="247" mass="28298">MIVYFLFSVLIVINSADIKSRYKSLRDSLASSPPDAIHHKNLTLGSILDEKFGFIDCERSFNRNEIIKNIPKSFEIDYRKCKAEVAFANVTEIAETPKRLRFLTKEICENGSGSGRVFESEAKKVGKLKYFLVSRKIVNYALHHKNLSLGSILDEKFGFNDCERSFNRNEIIKNIPKSFEIDYRKCKAEVAFANVTEIAETPKRLRFLTKEICENGSGSGRVFESEAKKVGKLKYFLVSRKIVNCRK</sequence>
<evidence type="ECO:0008006" key="4">
    <source>
        <dbReference type="Google" id="ProtNLM"/>
    </source>
</evidence>